<reference evidence="6" key="1">
    <citation type="submission" date="2021-01" db="EMBL/GenBank/DDBJ databases">
        <title>Whole genome shotgun sequence of Catellatospora methionotrophica NBRC 14553.</title>
        <authorList>
            <person name="Komaki H."/>
            <person name="Tamura T."/>
        </authorList>
    </citation>
    <scope>NUCLEOTIDE SEQUENCE</scope>
    <source>
        <strain evidence="6">NBRC 14553</strain>
    </source>
</reference>
<name>A0A8J3LG52_9ACTN</name>
<dbReference type="SMART" id="SM00448">
    <property type="entry name" value="REC"/>
    <property type="match status" value="1"/>
</dbReference>
<dbReference type="Pfam" id="PF00072">
    <property type="entry name" value="Response_reg"/>
    <property type="match status" value="1"/>
</dbReference>
<dbReference type="InterPro" id="IPR011006">
    <property type="entry name" value="CheY-like_superfamily"/>
</dbReference>
<dbReference type="PROSITE" id="PS00622">
    <property type="entry name" value="HTH_LUXR_1"/>
    <property type="match status" value="1"/>
</dbReference>
<dbReference type="SUPFAM" id="SSF52172">
    <property type="entry name" value="CheY-like"/>
    <property type="match status" value="1"/>
</dbReference>
<evidence type="ECO:0000313" key="6">
    <source>
        <dbReference type="EMBL" id="GIG12045.1"/>
    </source>
</evidence>
<dbReference type="InterPro" id="IPR016032">
    <property type="entry name" value="Sig_transdc_resp-reg_C-effctor"/>
</dbReference>
<dbReference type="PROSITE" id="PS50043">
    <property type="entry name" value="HTH_LUXR_2"/>
    <property type="match status" value="1"/>
</dbReference>
<dbReference type="InterPro" id="IPR039420">
    <property type="entry name" value="WalR-like"/>
</dbReference>
<organism evidence="6 7">
    <name type="scientific">Catellatospora methionotrophica</name>
    <dbReference type="NCBI Taxonomy" id="121620"/>
    <lineage>
        <taxon>Bacteria</taxon>
        <taxon>Bacillati</taxon>
        <taxon>Actinomycetota</taxon>
        <taxon>Actinomycetes</taxon>
        <taxon>Micromonosporales</taxon>
        <taxon>Micromonosporaceae</taxon>
        <taxon>Catellatospora</taxon>
    </lineage>
</organism>
<dbReference type="AlphaFoldDB" id="A0A8J3LG52"/>
<feature type="modified residue" description="4-aspartylphosphate" evidence="3">
    <location>
        <position position="57"/>
    </location>
</feature>
<gene>
    <name evidence="6" type="ORF">Cme02nite_03770</name>
</gene>
<keyword evidence="2 6" id="KW-0238">DNA-binding</keyword>
<evidence type="ECO:0000256" key="1">
    <source>
        <dbReference type="ARBA" id="ARBA00022553"/>
    </source>
</evidence>
<proteinExistence type="predicted"/>
<dbReference type="PROSITE" id="PS50110">
    <property type="entry name" value="RESPONSE_REGULATORY"/>
    <property type="match status" value="1"/>
</dbReference>
<protein>
    <submittedName>
        <fullName evidence="6">DNA-binding response regulator</fullName>
    </submittedName>
</protein>
<evidence type="ECO:0000259" key="5">
    <source>
        <dbReference type="PROSITE" id="PS50110"/>
    </source>
</evidence>
<dbReference type="EMBL" id="BONJ01000001">
    <property type="protein sequence ID" value="GIG12045.1"/>
    <property type="molecule type" value="Genomic_DNA"/>
</dbReference>
<feature type="domain" description="Response regulatory" evidence="5">
    <location>
        <begin position="6"/>
        <end position="122"/>
    </location>
</feature>
<dbReference type="Proteomes" id="UP000660339">
    <property type="component" value="Unassembled WGS sequence"/>
</dbReference>
<sequence length="213" mass="22722">MTEPITVLIADDHPMFRRGLRALLGTLPGVEVVGEAVDGHEAVRLGRQLVPRVVLLDLHMPGGDGLSAIRQLAAAAPEVNILVVTMFEDDDSVFAALRAGARGYVLKDTDDEQMSRAIQAVADGGAIFSPAIATRIMAFFATAGRAVEPFPELTASERNVLQLMARGLSNEVIAGELSLSAKTVRNYVSSVFTKLQVASRAQAIVRARDAGMR</sequence>
<dbReference type="PANTHER" id="PTHR43214:SF43">
    <property type="entry name" value="TWO-COMPONENT RESPONSE REGULATOR"/>
    <property type="match status" value="1"/>
</dbReference>
<evidence type="ECO:0000256" key="2">
    <source>
        <dbReference type="ARBA" id="ARBA00023125"/>
    </source>
</evidence>
<dbReference type="CDD" id="cd17535">
    <property type="entry name" value="REC_NarL-like"/>
    <property type="match status" value="1"/>
</dbReference>
<feature type="domain" description="HTH luxR-type" evidence="4">
    <location>
        <begin position="146"/>
        <end position="211"/>
    </location>
</feature>
<evidence type="ECO:0000313" key="7">
    <source>
        <dbReference type="Proteomes" id="UP000660339"/>
    </source>
</evidence>
<dbReference type="CDD" id="cd06170">
    <property type="entry name" value="LuxR_C_like"/>
    <property type="match status" value="1"/>
</dbReference>
<dbReference type="PANTHER" id="PTHR43214">
    <property type="entry name" value="TWO-COMPONENT RESPONSE REGULATOR"/>
    <property type="match status" value="1"/>
</dbReference>
<dbReference type="PRINTS" id="PR00038">
    <property type="entry name" value="HTHLUXR"/>
</dbReference>
<accession>A0A8J3LG52</accession>
<keyword evidence="7" id="KW-1185">Reference proteome</keyword>
<dbReference type="GO" id="GO:0006355">
    <property type="term" value="P:regulation of DNA-templated transcription"/>
    <property type="evidence" value="ECO:0007669"/>
    <property type="project" value="InterPro"/>
</dbReference>
<dbReference type="InterPro" id="IPR058245">
    <property type="entry name" value="NreC/VraR/RcsB-like_REC"/>
</dbReference>
<dbReference type="RefSeq" id="WP_203670888.1">
    <property type="nucleotide sequence ID" value="NZ_BAAATT010000011.1"/>
</dbReference>
<keyword evidence="1 3" id="KW-0597">Phosphoprotein</keyword>
<dbReference type="GO" id="GO:0000160">
    <property type="term" value="P:phosphorelay signal transduction system"/>
    <property type="evidence" value="ECO:0007669"/>
    <property type="project" value="InterPro"/>
</dbReference>
<dbReference type="InterPro" id="IPR000792">
    <property type="entry name" value="Tscrpt_reg_LuxR_C"/>
</dbReference>
<dbReference type="SUPFAM" id="SSF46894">
    <property type="entry name" value="C-terminal effector domain of the bipartite response regulators"/>
    <property type="match status" value="1"/>
</dbReference>
<dbReference type="Gene3D" id="3.40.50.2300">
    <property type="match status" value="1"/>
</dbReference>
<comment type="caution">
    <text evidence="6">The sequence shown here is derived from an EMBL/GenBank/DDBJ whole genome shotgun (WGS) entry which is preliminary data.</text>
</comment>
<dbReference type="SMART" id="SM00421">
    <property type="entry name" value="HTH_LUXR"/>
    <property type="match status" value="1"/>
</dbReference>
<evidence type="ECO:0000259" key="4">
    <source>
        <dbReference type="PROSITE" id="PS50043"/>
    </source>
</evidence>
<dbReference type="Pfam" id="PF00196">
    <property type="entry name" value="GerE"/>
    <property type="match status" value="1"/>
</dbReference>
<evidence type="ECO:0000256" key="3">
    <source>
        <dbReference type="PROSITE-ProRule" id="PRU00169"/>
    </source>
</evidence>
<dbReference type="InterPro" id="IPR001789">
    <property type="entry name" value="Sig_transdc_resp-reg_receiver"/>
</dbReference>
<dbReference type="GO" id="GO:0003677">
    <property type="term" value="F:DNA binding"/>
    <property type="evidence" value="ECO:0007669"/>
    <property type="project" value="UniProtKB-KW"/>
</dbReference>